<evidence type="ECO:0000313" key="3">
    <source>
        <dbReference type="Proteomes" id="UP001431429"/>
    </source>
</evidence>
<accession>A0ABT0V0R2</accession>
<feature type="region of interest" description="Disordered" evidence="1">
    <location>
        <begin position="1"/>
        <end position="47"/>
    </location>
</feature>
<feature type="compositionally biased region" description="Acidic residues" evidence="1">
    <location>
        <begin position="8"/>
        <end position="25"/>
    </location>
</feature>
<feature type="compositionally biased region" description="Basic and acidic residues" evidence="1">
    <location>
        <begin position="236"/>
        <end position="247"/>
    </location>
</feature>
<feature type="region of interest" description="Disordered" evidence="1">
    <location>
        <begin position="236"/>
        <end position="305"/>
    </location>
</feature>
<organism evidence="2 3">
    <name type="scientific">Streptomyces albipurpureus</name>
    <dbReference type="NCBI Taxonomy" id="2897419"/>
    <lineage>
        <taxon>Bacteria</taxon>
        <taxon>Bacillati</taxon>
        <taxon>Actinomycetota</taxon>
        <taxon>Actinomycetes</taxon>
        <taxon>Kitasatosporales</taxon>
        <taxon>Streptomycetaceae</taxon>
        <taxon>Streptomyces</taxon>
    </lineage>
</organism>
<protein>
    <submittedName>
        <fullName evidence="2">Uncharacterized protein</fullName>
    </submittedName>
</protein>
<dbReference type="RefSeq" id="WP_250924616.1">
    <property type="nucleotide sequence ID" value="NZ_JAMQAW010000111.1"/>
</dbReference>
<dbReference type="Proteomes" id="UP001431429">
    <property type="component" value="Unassembled WGS sequence"/>
</dbReference>
<dbReference type="EMBL" id="JAMQAW010000111">
    <property type="protein sequence ID" value="MCM2394335.1"/>
    <property type="molecule type" value="Genomic_DNA"/>
</dbReference>
<evidence type="ECO:0000313" key="2">
    <source>
        <dbReference type="EMBL" id="MCM2394335.1"/>
    </source>
</evidence>
<comment type="caution">
    <text evidence="2">The sequence shown here is derived from an EMBL/GenBank/DDBJ whole genome shotgun (WGS) entry which is preliminary data.</text>
</comment>
<feature type="region of interest" description="Disordered" evidence="1">
    <location>
        <begin position="80"/>
        <end position="103"/>
    </location>
</feature>
<feature type="compositionally biased region" description="Low complexity" evidence="1">
    <location>
        <begin position="26"/>
        <end position="36"/>
    </location>
</feature>
<keyword evidence="3" id="KW-1185">Reference proteome</keyword>
<name>A0ABT0V0R2_9ACTN</name>
<reference evidence="2" key="1">
    <citation type="submission" date="2022-06" db="EMBL/GenBank/DDBJ databases">
        <title>Genome public.</title>
        <authorList>
            <person name="Sun Q."/>
        </authorList>
    </citation>
    <scope>NUCLEOTIDE SEQUENCE</scope>
    <source>
        <strain evidence="2">CWNU-1</strain>
    </source>
</reference>
<evidence type="ECO:0000256" key="1">
    <source>
        <dbReference type="SAM" id="MobiDB-lite"/>
    </source>
</evidence>
<proteinExistence type="predicted"/>
<sequence>MAGYDAADALDDIFEGLDDDSESPEGTEGTEGTAAPEQDDDYQSGEMAAVAARTESILAARPTEPVDLVVNLARGLPNLDDVREVPQDDTSELTETEQQQKDQTEDIIRAAVASGEASIWVIAEGLQRAAKGRWWRRTHDTYAAYIHNLTGRSASYVRRLRAGAPLALETAARTGLVQNPGQNREAVKAEQQYGQDAAILLFQVVAEVTEELGDKVTAEAVAAAREQLPAVLPELPEQKRAEIERSTRRALGQGVPIDTPVFEGESNGGVPIGTPNTDDDSEQPPQTEPETEPEASGSAEVDDDIPDAEIVPESIVALKDAITVLNALNRAVTKDTFAQAAKEADAHEYADLRAKLLTKATSFQKKALHAPLVYGDAPMCGTCGTAAAPSPAEAKLGKPGTYWWCEICQTTQGARSPF</sequence>
<gene>
    <name evidence="2" type="ORF">NBG84_39750</name>
</gene>